<dbReference type="AlphaFoldDB" id="A0A364Y031"/>
<keyword evidence="1" id="KW-0812">Transmembrane</keyword>
<evidence type="ECO:0000313" key="3">
    <source>
        <dbReference type="Proteomes" id="UP000251889"/>
    </source>
</evidence>
<accession>A0A364Y031</accession>
<sequence length="471" mass="51905">MASHVNGNNKITMVRKIFRYILYFFLVVIAALVVFLAISIGPVDRTLPEDHAYYAEMLNSIETQSPKEGHAYRVGYAKENFTPSKPTSLAGYGNRWGKVYESVADSIYIRALVIDNGISKVAIVSADLLLMPPTVRERLSEILPEIGFSLDNTFLGATHTHNSIGNWGEGAAGFIYGPYEEEVVYFIAEKIKTCIARAAGDLVAAKVKHGVLPIDAPVKNRLTKNGPVDSLLRAIEVVRADSVKLLMMSYTAHATCLFSKDLILSRDYPGELVDEMESRGYTFAMFMAGSVGSHGCNPPKFGEPCIDWIADEIADDIQAASSWMKPLHDTALLLYRVPLHLGNSQAKIGKGWKIRDWLFSAAVGEYQPYLSALRIGDVVMLGTPCDFSGEFNAHIDTVAHEHGLSPIVTSFNGGYIGYVTPLKYYDEDHFETQLMNWYGPGTGEYLVACIDRMIDAVDGKNDPVKTAIDAH</sequence>
<protein>
    <recommendedName>
        <fullName evidence="4">Neutral/alkaline non-lysosomal ceramidase N-terminal domain-containing protein</fullName>
    </recommendedName>
</protein>
<dbReference type="Proteomes" id="UP000251889">
    <property type="component" value="Unassembled WGS sequence"/>
</dbReference>
<evidence type="ECO:0008006" key="4">
    <source>
        <dbReference type="Google" id="ProtNLM"/>
    </source>
</evidence>
<keyword evidence="1" id="KW-1133">Transmembrane helix</keyword>
<keyword evidence="3" id="KW-1185">Reference proteome</keyword>
<evidence type="ECO:0000313" key="2">
    <source>
        <dbReference type="EMBL" id="RAW00134.1"/>
    </source>
</evidence>
<evidence type="ECO:0000256" key="1">
    <source>
        <dbReference type="SAM" id="Phobius"/>
    </source>
</evidence>
<gene>
    <name evidence="2" type="ORF">DQQ10_16430</name>
</gene>
<keyword evidence="1" id="KW-0472">Membrane</keyword>
<reference evidence="2 3" key="1">
    <citation type="submission" date="2018-06" db="EMBL/GenBank/DDBJ databases">
        <title>Chryseolinea flavus sp. nov., a member of the phylum Bacteroidetes isolated from soil.</title>
        <authorList>
            <person name="Li Y."/>
            <person name="Wang J."/>
        </authorList>
    </citation>
    <scope>NUCLEOTIDE SEQUENCE [LARGE SCALE GENOMIC DNA]</scope>
    <source>
        <strain evidence="2 3">SDU1-6</strain>
    </source>
</reference>
<comment type="caution">
    <text evidence="2">The sequence shown here is derived from an EMBL/GenBank/DDBJ whole genome shotgun (WGS) entry which is preliminary data.</text>
</comment>
<feature type="transmembrane region" description="Helical" evidence="1">
    <location>
        <begin position="20"/>
        <end position="40"/>
    </location>
</feature>
<organism evidence="2 3">
    <name type="scientific">Pseudochryseolinea flava</name>
    <dbReference type="NCBI Taxonomy" id="2059302"/>
    <lineage>
        <taxon>Bacteria</taxon>
        <taxon>Pseudomonadati</taxon>
        <taxon>Bacteroidota</taxon>
        <taxon>Cytophagia</taxon>
        <taxon>Cytophagales</taxon>
        <taxon>Fulvivirgaceae</taxon>
        <taxon>Pseudochryseolinea</taxon>
    </lineage>
</organism>
<name>A0A364Y031_9BACT</name>
<dbReference type="EMBL" id="QMFY01000008">
    <property type="protein sequence ID" value="RAW00134.1"/>
    <property type="molecule type" value="Genomic_DNA"/>
</dbReference>
<proteinExistence type="predicted"/>